<reference evidence="1" key="1">
    <citation type="journal article" date="2020" name="Fungal Divers.">
        <title>Resolving the Mortierellaceae phylogeny through synthesis of multi-gene phylogenetics and phylogenomics.</title>
        <authorList>
            <person name="Vandepol N."/>
            <person name="Liber J."/>
            <person name="Desiro A."/>
            <person name="Na H."/>
            <person name="Kennedy M."/>
            <person name="Barry K."/>
            <person name="Grigoriev I.V."/>
            <person name="Miller A.N."/>
            <person name="O'Donnell K."/>
            <person name="Stajich J.E."/>
            <person name="Bonito G."/>
        </authorList>
    </citation>
    <scope>NUCLEOTIDE SEQUENCE</scope>
    <source>
        <strain evidence="1">KOD1015</strain>
    </source>
</reference>
<feature type="non-terminal residue" evidence="1">
    <location>
        <position position="1"/>
    </location>
</feature>
<dbReference type="OrthoDB" id="2393824at2759"/>
<comment type="caution">
    <text evidence="1">The sequence shown here is derived from an EMBL/GenBank/DDBJ whole genome shotgun (WGS) entry which is preliminary data.</text>
</comment>
<name>A0A9P6F285_9FUNG</name>
<evidence type="ECO:0000313" key="2">
    <source>
        <dbReference type="Proteomes" id="UP000780801"/>
    </source>
</evidence>
<keyword evidence="2" id="KW-1185">Reference proteome</keyword>
<dbReference type="Proteomes" id="UP000780801">
    <property type="component" value="Unassembled WGS sequence"/>
</dbReference>
<proteinExistence type="predicted"/>
<evidence type="ECO:0000313" key="1">
    <source>
        <dbReference type="EMBL" id="KAF9540242.1"/>
    </source>
</evidence>
<gene>
    <name evidence="1" type="ORF">BGW38_009879</name>
</gene>
<protein>
    <submittedName>
        <fullName evidence="1">Uncharacterized protein</fullName>
    </submittedName>
</protein>
<accession>A0A9P6F285</accession>
<organism evidence="1 2">
    <name type="scientific">Lunasporangiospora selenospora</name>
    <dbReference type="NCBI Taxonomy" id="979761"/>
    <lineage>
        <taxon>Eukaryota</taxon>
        <taxon>Fungi</taxon>
        <taxon>Fungi incertae sedis</taxon>
        <taxon>Mucoromycota</taxon>
        <taxon>Mortierellomycotina</taxon>
        <taxon>Mortierellomycetes</taxon>
        <taxon>Mortierellales</taxon>
        <taxon>Mortierellaceae</taxon>
        <taxon>Lunasporangiospora</taxon>
    </lineage>
</organism>
<feature type="non-terminal residue" evidence="1">
    <location>
        <position position="170"/>
    </location>
</feature>
<sequence length="170" mass="19423">CGKTRAVIELLSQHWGFYFNASSDDWGSADMMTLRSAVQQFLNDKRESSSVDLEANNGYARKTTLLLFLSRLIFKHCLNVAGSSETFTSARWTLLQVCPHVLFRDIFNALFLKLLNLQRYGELPLSLLIRNVYEDVKDRLIERGCLPKISDDTRLLVISDEAQVLGDEFN</sequence>
<dbReference type="EMBL" id="JAABOA010007560">
    <property type="protein sequence ID" value="KAF9540242.1"/>
    <property type="molecule type" value="Genomic_DNA"/>
</dbReference>
<dbReference type="AlphaFoldDB" id="A0A9P6F285"/>